<evidence type="ECO:0000313" key="3">
    <source>
        <dbReference type="Proteomes" id="UP000292003"/>
    </source>
</evidence>
<feature type="compositionally biased region" description="Pro residues" evidence="1">
    <location>
        <begin position="115"/>
        <end position="128"/>
    </location>
</feature>
<dbReference type="AlphaFoldDB" id="A0A4Q7J9I6"/>
<name>A0A4Q7J9I6_9PSEU</name>
<keyword evidence="3" id="KW-1185">Reference proteome</keyword>
<proteinExistence type="predicted"/>
<sequence>MAKLDVAAREQDEQRALRDRRFAEVKEQAASGFQKEVLSANKYAEHMEELNKRKKEAGGWATNKTLSDKSHVMGFGTEEEETSGPGFTGYDPSQTAPKPAEPRNAGWEEPARAATPPPAPEPTVSAPPPRRRAGRHRQEESFDEDDFSNNSWMK</sequence>
<dbReference type="Proteomes" id="UP000292003">
    <property type="component" value="Unassembled WGS sequence"/>
</dbReference>
<evidence type="ECO:0000256" key="1">
    <source>
        <dbReference type="SAM" id="MobiDB-lite"/>
    </source>
</evidence>
<dbReference type="EMBL" id="SFCC01000004">
    <property type="protein sequence ID" value="RZQ64440.1"/>
    <property type="molecule type" value="Genomic_DNA"/>
</dbReference>
<organism evidence="2 3">
    <name type="scientific">Amycolatopsis suaedae</name>
    <dbReference type="NCBI Taxonomy" id="2510978"/>
    <lineage>
        <taxon>Bacteria</taxon>
        <taxon>Bacillati</taxon>
        <taxon>Actinomycetota</taxon>
        <taxon>Actinomycetes</taxon>
        <taxon>Pseudonocardiales</taxon>
        <taxon>Pseudonocardiaceae</taxon>
        <taxon>Amycolatopsis</taxon>
    </lineage>
</organism>
<evidence type="ECO:0000313" key="2">
    <source>
        <dbReference type="EMBL" id="RZQ64440.1"/>
    </source>
</evidence>
<protein>
    <submittedName>
        <fullName evidence="2">Uncharacterized protein</fullName>
    </submittedName>
</protein>
<dbReference type="OrthoDB" id="3629679at2"/>
<comment type="caution">
    <text evidence="2">The sequence shown here is derived from an EMBL/GenBank/DDBJ whole genome shotgun (WGS) entry which is preliminary data.</text>
</comment>
<feature type="region of interest" description="Disordered" evidence="1">
    <location>
        <begin position="51"/>
        <end position="154"/>
    </location>
</feature>
<reference evidence="2 3" key="1">
    <citation type="submission" date="2019-02" db="EMBL/GenBank/DDBJ databases">
        <title>Draft genome sequence of Amycolatopsis sp. 8-3EHSu isolated from roots of Suaeda maritima.</title>
        <authorList>
            <person name="Duangmal K."/>
            <person name="Chantavorakit T."/>
        </authorList>
    </citation>
    <scope>NUCLEOTIDE SEQUENCE [LARGE SCALE GENOMIC DNA]</scope>
    <source>
        <strain evidence="2 3">8-3EHSu</strain>
    </source>
</reference>
<accession>A0A4Q7J9I6</accession>
<gene>
    <name evidence="2" type="ORF">EWH70_08735</name>
</gene>